<feature type="compositionally biased region" description="Basic and acidic residues" evidence="7">
    <location>
        <begin position="637"/>
        <end position="650"/>
    </location>
</feature>
<feature type="compositionally biased region" description="Low complexity" evidence="7">
    <location>
        <begin position="275"/>
        <end position="291"/>
    </location>
</feature>
<evidence type="ECO:0000313" key="12">
    <source>
        <dbReference type="Proteomes" id="UP000811609"/>
    </source>
</evidence>
<dbReference type="Proteomes" id="UP000811609">
    <property type="component" value="Chromosome 2"/>
</dbReference>
<evidence type="ECO:0000259" key="9">
    <source>
        <dbReference type="Pfam" id="PF16858"/>
    </source>
</evidence>
<dbReference type="InterPro" id="IPR031719">
    <property type="entry name" value="H2_M"/>
</dbReference>
<protein>
    <recommendedName>
        <fullName evidence="3">Condensin-2 complex subunit H2</fullName>
    </recommendedName>
    <alternativeName>
        <fullName evidence="6">Non-SMC condensin II complex subunit H2</fullName>
    </alternativeName>
</protein>
<dbReference type="PANTHER" id="PTHR14324:SF3">
    <property type="entry name" value="CONDENSIN-2 COMPLEX SUBUNIT H2"/>
    <property type="match status" value="1"/>
</dbReference>
<dbReference type="GO" id="GO:0000796">
    <property type="term" value="C:condensin complex"/>
    <property type="evidence" value="ECO:0007669"/>
    <property type="project" value="TreeGrafter"/>
</dbReference>
<dbReference type="GO" id="GO:0051306">
    <property type="term" value="P:mitotic sister chromatid separation"/>
    <property type="evidence" value="ECO:0007669"/>
    <property type="project" value="TreeGrafter"/>
</dbReference>
<comment type="similarity">
    <text evidence="2">Belongs to the CND2 H2 (condensin-2 subunit 2) family.</text>
</comment>
<dbReference type="Pfam" id="PF16869">
    <property type="entry name" value="CNDH2_M"/>
    <property type="match status" value="1"/>
</dbReference>
<evidence type="ECO:0000256" key="6">
    <source>
        <dbReference type="ARBA" id="ARBA00030479"/>
    </source>
</evidence>
<evidence type="ECO:0000256" key="2">
    <source>
        <dbReference type="ARBA" id="ARBA00007844"/>
    </source>
</evidence>
<evidence type="ECO:0000256" key="5">
    <source>
        <dbReference type="ARBA" id="ARBA00023242"/>
    </source>
</evidence>
<feature type="domain" description="Condensin-2 complex subunit H2 C-terminal" evidence="9">
    <location>
        <begin position="485"/>
        <end position="620"/>
    </location>
</feature>
<name>A0A8T1RE82_CARIL</name>
<keyword evidence="4" id="KW-0226">DNA condensation</keyword>
<feature type="region of interest" description="Disordered" evidence="7">
    <location>
        <begin position="680"/>
        <end position="703"/>
    </location>
</feature>
<evidence type="ECO:0000259" key="10">
    <source>
        <dbReference type="Pfam" id="PF16869"/>
    </source>
</evidence>
<feature type="region of interest" description="Disordered" evidence="7">
    <location>
        <begin position="626"/>
        <end position="650"/>
    </location>
</feature>
<accession>A0A8T1RE82</accession>
<dbReference type="GO" id="GO:0010032">
    <property type="term" value="P:meiotic chromosome condensation"/>
    <property type="evidence" value="ECO:0007669"/>
    <property type="project" value="TreeGrafter"/>
</dbReference>
<feature type="domain" description="Condensin II complex subunit H2 middle" evidence="10">
    <location>
        <begin position="174"/>
        <end position="324"/>
    </location>
</feature>
<feature type="region of interest" description="Disordered" evidence="7">
    <location>
        <begin position="228"/>
        <end position="337"/>
    </location>
</feature>
<organism evidence="11 12">
    <name type="scientific">Carya illinoinensis</name>
    <name type="common">Pecan</name>
    <dbReference type="NCBI Taxonomy" id="32201"/>
    <lineage>
        <taxon>Eukaryota</taxon>
        <taxon>Viridiplantae</taxon>
        <taxon>Streptophyta</taxon>
        <taxon>Embryophyta</taxon>
        <taxon>Tracheophyta</taxon>
        <taxon>Spermatophyta</taxon>
        <taxon>Magnoliopsida</taxon>
        <taxon>eudicotyledons</taxon>
        <taxon>Gunneridae</taxon>
        <taxon>Pentapetalae</taxon>
        <taxon>rosids</taxon>
        <taxon>fabids</taxon>
        <taxon>Fagales</taxon>
        <taxon>Juglandaceae</taxon>
        <taxon>Carya</taxon>
    </lineage>
</organism>
<evidence type="ECO:0000256" key="7">
    <source>
        <dbReference type="SAM" id="MobiDB-lite"/>
    </source>
</evidence>
<dbReference type="Pfam" id="PF06278">
    <property type="entry name" value="CNDH2_N"/>
    <property type="match status" value="1"/>
</dbReference>
<feature type="domain" description="Condensin II complex subunit H2 N-terminal" evidence="8">
    <location>
        <begin position="39"/>
        <end position="151"/>
    </location>
</feature>
<comment type="caution">
    <text evidence="11">The sequence shown here is derived from an EMBL/GenBank/DDBJ whole genome shotgun (WGS) entry which is preliminary data.</text>
</comment>
<dbReference type="InterPro" id="IPR031737">
    <property type="entry name" value="CNDH2_C"/>
</dbReference>
<dbReference type="InterPro" id="IPR031739">
    <property type="entry name" value="Ncaph2"/>
</dbReference>
<gene>
    <name evidence="11" type="ORF">CIPAW_02G079900</name>
</gene>
<sequence length="703" mass="78679">MVIKAVQSEEQCFAACYGQLVEDLQQKMTNPREEPSGFHTVHPERDLESNWEVDLANRLEEYLLKICSGEVPEDGQAPINFAEAALLLQGSVQVYSRKVEYLYSLVLRALEFLSEKRQQDQLKHTSTQPEESGFHPVADVENDLFWGLDDVQVEAKNCLDSPAGKDAPFKHFLKPPANLVVLEGDCLDISADGGELESYLLATNDLYQDFILLDPCDAVAVDEFLKGNKAGKGQNGTHRGSSARRSFQSPTRHSGGTAQKSTLRKNQDASVSQFPGPNSNSDVNNNNVGADPPACENLNDNNWGLDIDERYSEPGDFDDEDENDPWKPLNPHEPGNLKVKPFRKVKAFKRNGFNSSKGASITTIFPLARLHGAISPELTEIWEMRHHAFETQRESQSPPLYEKLRQSLIDGGHETFNTFCDPDDEKDNYHYDSGIPDFGEPDFDDLPENMCMHEDIPIRNEKGDDGAAHFDTNEDFGQDPNSHTSLEDLCRSHLDALLASIAETENQTELAARVLTWKQKIEHNLEEQESCPPFDIHEYGDRILDKLSLEAYSGDVMSFGDVVKGQEKYDVARSFSALLQLVNNGDVGLDRSGFDGQSICHTDVNPFHIRLLSHDKKREETQLRVTKKRAKSPTGKECTKTKSNVDKSGKEKFPVVRSSSTGYRSNCKFSGKLGTIGSVRCTPEGKRRRRSRFTEPVDLHPAG</sequence>
<comment type="subcellular location">
    <subcellularLocation>
        <location evidence="1">Nucleus</location>
    </subcellularLocation>
</comment>
<keyword evidence="12" id="KW-1185">Reference proteome</keyword>
<evidence type="ECO:0000256" key="3">
    <source>
        <dbReference type="ARBA" id="ARBA00016903"/>
    </source>
</evidence>
<dbReference type="EMBL" id="CM031810">
    <property type="protein sequence ID" value="KAG6664251.1"/>
    <property type="molecule type" value="Genomic_DNA"/>
</dbReference>
<feature type="compositionally biased region" description="Basic and acidic residues" evidence="7">
    <location>
        <begin position="692"/>
        <end position="703"/>
    </location>
</feature>
<proteinExistence type="inferred from homology"/>
<reference evidence="11" key="1">
    <citation type="submission" date="2020-12" db="EMBL/GenBank/DDBJ databases">
        <title>WGS assembly of Carya illinoinensis cv. Pawnee.</title>
        <authorList>
            <person name="Platts A."/>
            <person name="Shu S."/>
            <person name="Wright S."/>
            <person name="Barry K."/>
            <person name="Edger P."/>
            <person name="Pires J.C."/>
            <person name="Schmutz J."/>
        </authorList>
    </citation>
    <scope>NUCLEOTIDE SEQUENCE</scope>
    <source>
        <tissue evidence="11">Leaf</tissue>
    </source>
</reference>
<dbReference type="AlphaFoldDB" id="A0A8T1RE82"/>
<evidence type="ECO:0000256" key="1">
    <source>
        <dbReference type="ARBA" id="ARBA00004123"/>
    </source>
</evidence>
<evidence type="ECO:0000259" key="8">
    <source>
        <dbReference type="Pfam" id="PF06278"/>
    </source>
</evidence>
<evidence type="ECO:0000256" key="4">
    <source>
        <dbReference type="ARBA" id="ARBA00023067"/>
    </source>
</evidence>
<feature type="compositionally biased region" description="Polar residues" evidence="7">
    <location>
        <begin position="235"/>
        <end position="261"/>
    </location>
</feature>
<dbReference type="GO" id="GO:0003682">
    <property type="term" value="F:chromatin binding"/>
    <property type="evidence" value="ECO:0007669"/>
    <property type="project" value="TreeGrafter"/>
</dbReference>
<keyword evidence="5" id="KW-0539">Nucleus</keyword>
<dbReference type="InterPro" id="IPR009378">
    <property type="entry name" value="H2_N"/>
</dbReference>
<dbReference type="PANTHER" id="PTHR14324">
    <property type="entry name" value="CONDENSIN-2 COMPLEX SUBUNIT H2"/>
    <property type="match status" value="1"/>
</dbReference>
<evidence type="ECO:0000313" key="11">
    <source>
        <dbReference type="EMBL" id="KAG6664251.1"/>
    </source>
</evidence>
<dbReference type="GO" id="GO:0005634">
    <property type="term" value="C:nucleus"/>
    <property type="evidence" value="ECO:0007669"/>
    <property type="project" value="UniProtKB-SubCell"/>
</dbReference>
<dbReference type="Pfam" id="PF16858">
    <property type="entry name" value="CNDH2_C"/>
    <property type="match status" value="1"/>
</dbReference>